<dbReference type="SMART" id="SM00554">
    <property type="entry name" value="FAS1"/>
    <property type="match status" value="1"/>
</dbReference>
<sequence>MESLVISSARRPGPAARARGVAASLLCLVVLAGCTGKGDDSSPAPAGAAAPASHIVTGPLCEALPAGTEPGNPAALTGEPVDVALQWITVLTTFEAAVRASGLATELRGREGLTILAPTDDAFLRKFSAANWDELILSRTDDLRELLNAHLVDGSHSLADLVAAGDITTLDGTEVTVAPDGPMARIAGDAQTLCVDYLATNARIHIINKVLGDLPTTAHEDDHIGH</sequence>
<dbReference type="RefSeq" id="WP_212816924.1">
    <property type="nucleotide sequence ID" value="NZ_AP023359.1"/>
</dbReference>
<dbReference type="Pfam" id="PF02469">
    <property type="entry name" value="Fasciclin"/>
    <property type="match status" value="1"/>
</dbReference>
<evidence type="ECO:0000259" key="1">
    <source>
        <dbReference type="PROSITE" id="PS50213"/>
    </source>
</evidence>
<dbReference type="PROSITE" id="PS50213">
    <property type="entry name" value="FAS1"/>
    <property type="match status" value="1"/>
</dbReference>
<dbReference type="PANTHER" id="PTHR10900">
    <property type="entry name" value="PERIOSTIN-RELATED"/>
    <property type="match status" value="1"/>
</dbReference>
<dbReference type="GO" id="GO:0005615">
    <property type="term" value="C:extracellular space"/>
    <property type="evidence" value="ECO:0007669"/>
    <property type="project" value="TreeGrafter"/>
</dbReference>
<evidence type="ECO:0000313" key="3">
    <source>
        <dbReference type="Proteomes" id="UP000680866"/>
    </source>
</evidence>
<dbReference type="PANTHER" id="PTHR10900:SF77">
    <property type="entry name" value="FI19380P1"/>
    <property type="match status" value="1"/>
</dbReference>
<dbReference type="EMBL" id="AP023359">
    <property type="protein sequence ID" value="BCJ67614.1"/>
    <property type="molecule type" value="Genomic_DNA"/>
</dbReference>
<dbReference type="Proteomes" id="UP000680866">
    <property type="component" value="Chromosome"/>
</dbReference>
<dbReference type="Gene3D" id="2.30.180.10">
    <property type="entry name" value="FAS1 domain"/>
    <property type="match status" value="1"/>
</dbReference>
<protein>
    <recommendedName>
        <fullName evidence="1">FAS1 domain-containing protein</fullName>
    </recommendedName>
</protein>
<dbReference type="AlphaFoldDB" id="A0A810N4Y8"/>
<dbReference type="InterPro" id="IPR050904">
    <property type="entry name" value="Adhesion/Biosynth-related"/>
</dbReference>
<dbReference type="InterPro" id="IPR036378">
    <property type="entry name" value="FAS1_dom_sf"/>
</dbReference>
<gene>
    <name evidence="2" type="ORF">Prubr_46350</name>
</gene>
<evidence type="ECO:0000313" key="2">
    <source>
        <dbReference type="EMBL" id="BCJ67614.1"/>
    </source>
</evidence>
<dbReference type="KEGG" id="pry:Prubr_46350"/>
<reference evidence="2" key="1">
    <citation type="submission" date="2020-08" db="EMBL/GenBank/DDBJ databases">
        <title>Whole genome shotgun sequence of Polymorphospora rubra NBRC 101157.</title>
        <authorList>
            <person name="Komaki H."/>
            <person name="Tamura T."/>
        </authorList>
    </citation>
    <scope>NUCLEOTIDE SEQUENCE</scope>
    <source>
        <strain evidence="2">NBRC 101157</strain>
    </source>
</reference>
<keyword evidence="3" id="KW-1185">Reference proteome</keyword>
<name>A0A810N4Y8_9ACTN</name>
<proteinExistence type="predicted"/>
<dbReference type="SUPFAM" id="SSF82153">
    <property type="entry name" value="FAS1 domain"/>
    <property type="match status" value="1"/>
</dbReference>
<dbReference type="InterPro" id="IPR000782">
    <property type="entry name" value="FAS1_domain"/>
</dbReference>
<organism evidence="2 3">
    <name type="scientific">Polymorphospora rubra</name>
    <dbReference type="NCBI Taxonomy" id="338584"/>
    <lineage>
        <taxon>Bacteria</taxon>
        <taxon>Bacillati</taxon>
        <taxon>Actinomycetota</taxon>
        <taxon>Actinomycetes</taxon>
        <taxon>Micromonosporales</taxon>
        <taxon>Micromonosporaceae</taxon>
        <taxon>Polymorphospora</taxon>
    </lineage>
</organism>
<feature type="domain" description="FAS1" evidence="1">
    <location>
        <begin position="78"/>
        <end position="211"/>
    </location>
</feature>
<accession>A0A810N4Y8</accession>